<dbReference type="Proteomes" id="UP000732399">
    <property type="component" value="Unassembled WGS sequence"/>
</dbReference>
<name>A0ABX1CSM9_9SPHN</name>
<keyword evidence="2" id="KW-1185">Reference proteome</keyword>
<gene>
    <name evidence="1" type="ORF">HBH26_12575</name>
</gene>
<dbReference type="InterPro" id="IPR015045">
    <property type="entry name" value="MPT-1-like_LmxM"/>
</dbReference>
<dbReference type="Gene3D" id="2.115.10.20">
    <property type="entry name" value="Glycosyl hydrolase domain, family 43"/>
    <property type="match status" value="1"/>
</dbReference>
<dbReference type="PANTHER" id="PTHR37036">
    <property type="match status" value="1"/>
</dbReference>
<evidence type="ECO:0000313" key="2">
    <source>
        <dbReference type="Proteomes" id="UP000732399"/>
    </source>
</evidence>
<proteinExistence type="predicted"/>
<dbReference type="SUPFAM" id="SSF75005">
    <property type="entry name" value="Arabinanase/levansucrase/invertase"/>
    <property type="match status" value="1"/>
</dbReference>
<reference evidence="1 2" key="1">
    <citation type="submission" date="2020-03" db="EMBL/GenBank/DDBJ databases">
        <authorList>
            <person name="Wang L."/>
            <person name="He N."/>
            <person name="Li Y."/>
            <person name="Fang Y."/>
            <person name="Zhang F."/>
        </authorList>
    </citation>
    <scope>NUCLEOTIDE SEQUENCE [LARGE SCALE GENOMIC DNA]</scope>
    <source>
        <strain evidence="1 2">36D10-4-7</strain>
    </source>
</reference>
<evidence type="ECO:0000313" key="1">
    <source>
        <dbReference type="EMBL" id="NJR79417.1"/>
    </source>
</evidence>
<dbReference type="InterPro" id="IPR023296">
    <property type="entry name" value="Glyco_hydro_beta-prop_sf"/>
</dbReference>
<protein>
    <submittedName>
        <fullName evidence="1">DUF1861 family protein</fullName>
    </submittedName>
</protein>
<dbReference type="Pfam" id="PF08950">
    <property type="entry name" value="DUF1861"/>
    <property type="match status" value="1"/>
</dbReference>
<dbReference type="EMBL" id="JAAVJH010000007">
    <property type="protein sequence ID" value="NJR79417.1"/>
    <property type="molecule type" value="Genomic_DNA"/>
</dbReference>
<dbReference type="PANTHER" id="PTHR37036:SF2">
    <property type="entry name" value="DUF1861 FAMILY PROTEIN"/>
    <property type="match status" value="1"/>
</dbReference>
<accession>A0ABX1CSM9</accession>
<comment type="caution">
    <text evidence="1">The sequence shown here is derived from an EMBL/GenBank/DDBJ whole genome shotgun (WGS) entry which is preliminary data.</text>
</comment>
<dbReference type="RefSeq" id="WP_168135075.1">
    <property type="nucleotide sequence ID" value="NZ_JAAVJH010000007.1"/>
</dbReference>
<organism evidence="1 2">
    <name type="scientific">Sphingomonas corticis</name>
    <dbReference type="NCBI Taxonomy" id="2722791"/>
    <lineage>
        <taxon>Bacteria</taxon>
        <taxon>Pseudomonadati</taxon>
        <taxon>Pseudomonadota</taxon>
        <taxon>Alphaproteobacteria</taxon>
        <taxon>Sphingomonadales</taxon>
        <taxon>Sphingomonadaceae</taxon>
        <taxon>Sphingomonas</taxon>
    </lineage>
</organism>
<sequence>MADAFAADVMAEPKATGKLRFAGVGDRDVYNISAPFHSAGRRVIAGRVERRDSEDSIAVFFEETDGIWSPIPGAPQFRLQDPFVAEIAGELVFGGVEVDLRPAQPIWHTVFYRGTDLFHLRPFFAGPVGMKDIRLCELADGRVAIFTRPRGSKGGRGTIGYTEVEALDAMTIEAIEAAPMLDDMFHPLDWGGANEAHLLASGDIGVIAHAAFFEDDILYGKRRYYAVSFVYDPAAHAWRDYRIIASRDQFPPGPAKRADLVDVVFSSGIEQVGSATRLFAGTSDAEAQWVHIDYPFDAPLARTSPVEAIVPAEQVPHRILS</sequence>